<dbReference type="EMBL" id="AP018248">
    <property type="protein sequence ID" value="BAZ02247.1"/>
    <property type="molecule type" value="Genomic_DNA"/>
</dbReference>
<keyword evidence="2" id="KW-1185">Reference proteome</keyword>
<name>A0A1Z4N951_9CYAN</name>
<protein>
    <submittedName>
        <fullName evidence="1">Uncharacterized protein</fullName>
    </submittedName>
</protein>
<dbReference type="KEGG" id="ttq:NIES37_62590"/>
<gene>
    <name evidence="1" type="ORF">NIES37_62590</name>
</gene>
<evidence type="ECO:0000313" key="2">
    <source>
        <dbReference type="Proteomes" id="UP000218785"/>
    </source>
</evidence>
<reference evidence="1 2" key="1">
    <citation type="submission" date="2017-06" db="EMBL/GenBank/DDBJ databases">
        <title>Genome sequencing of cyanobaciteial culture collection at National Institute for Environmental Studies (NIES).</title>
        <authorList>
            <person name="Hirose Y."/>
            <person name="Shimura Y."/>
            <person name="Fujisawa T."/>
            <person name="Nakamura Y."/>
            <person name="Kawachi M."/>
        </authorList>
    </citation>
    <scope>NUCLEOTIDE SEQUENCE [LARGE SCALE GENOMIC DNA]</scope>
    <source>
        <strain evidence="1 2">NIES-37</strain>
    </source>
</reference>
<evidence type="ECO:0000313" key="1">
    <source>
        <dbReference type="EMBL" id="BAZ02247.1"/>
    </source>
</evidence>
<dbReference type="AlphaFoldDB" id="A0A1Z4N951"/>
<dbReference type="Proteomes" id="UP000218785">
    <property type="component" value="Chromosome"/>
</dbReference>
<sequence>MSTFNNGGGTLKSTNKPAAFLELSHILNEAERAASTADVTFNNLNVAYDAEARTATITASLPVGSAINSSGQIVITATNYLGTAPFNVGTGGELKGSHSPAAFLEMAQLLASAEQAVTPTAPNNITIAIDLEGLTATVTATLPIVPSLDSAGKPVMTATDYLP</sequence>
<organism evidence="1 2">
    <name type="scientific">Tolypothrix tenuis PCC 7101</name>
    <dbReference type="NCBI Taxonomy" id="231146"/>
    <lineage>
        <taxon>Bacteria</taxon>
        <taxon>Bacillati</taxon>
        <taxon>Cyanobacteriota</taxon>
        <taxon>Cyanophyceae</taxon>
        <taxon>Nostocales</taxon>
        <taxon>Tolypothrichaceae</taxon>
        <taxon>Tolypothrix</taxon>
    </lineage>
</organism>
<accession>A0A1Z4N951</accession>
<proteinExistence type="predicted"/>
<dbReference type="RefSeq" id="WP_096582331.1">
    <property type="nucleotide sequence ID" value="NZ_CAWNJS010000001.1"/>
</dbReference>